<dbReference type="AlphaFoldDB" id="A0A0B7AYQ4"/>
<feature type="non-terminal residue" evidence="1">
    <location>
        <position position="1"/>
    </location>
</feature>
<reference evidence="1" key="1">
    <citation type="submission" date="2014-12" db="EMBL/GenBank/DDBJ databases">
        <title>Insight into the proteome of Arion vulgaris.</title>
        <authorList>
            <person name="Aradska J."/>
            <person name="Bulat T."/>
            <person name="Smidak R."/>
            <person name="Sarate P."/>
            <person name="Gangsoo J."/>
            <person name="Sialana F."/>
            <person name="Bilban M."/>
            <person name="Lubec G."/>
        </authorList>
    </citation>
    <scope>NUCLEOTIDE SEQUENCE</scope>
    <source>
        <tissue evidence="1">Skin</tissue>
    </source>
</reference>
<proteinExistence type="predicted"/>
<dbReference type="EMBL" id="HACG01038115">
    <property type="protein sequence ID" value="CEK84980.1"/>
    <property type="molecule type" value="Transcribed_RNA"/>
</dbReference>
<sequence>QMLKCLHTDSFHDYLVKHTPHSVTQASCSACTMYNSRLIKSLDRCNINFCVFIQQEVTKKPKGHPSLIS</sequence>
<accession>A0A0B7AYQ4</accession>
<gene>
    <name evidence="1" type="primary">ORF145557</name>
</gene>
<organism evidence="1">
    <name type="scientific">Arion vulgaris</name>
    <dbReference type="NCBI Taxonomy" id="1028688"/>
    <lineage>
        <taxon>Eukaryota</taxon>
        <taxon>Metazoa</taxon>
        <taxon>Spiralia</taxon>
        <taxon>Lophotrochozoa</taxon>
        <taxon>Mollusca</taxon>
        <taxon>Gastropoda</taxon>
        <taxon>Heterobranchia</taxon>
        <taxon>Euthyneura</taxon>
        <taxon>Panpulmonata</taxon>
        <taxon>Eupulmonata</taxon>
        <taxon>Stylommatophora</taxon>
        <taxon>Helicina</taxon>
        <taxon>Arionoidea</taxon>
        <taxon>Arionidae</taxon>
        <taxon>Arion</taxon>
    </lineage>
</organism>
<evidence type="ECO:0000313" key="1">
    <source>
        <dbReference type="EMBL" id="CEK84980.1"/>
    </source>
</evidence>
<name>A0A0B7AYQ4_9EUPU</name>
<protein>
    <submittedName>
        <fullName evidence="1">Uncharacterized protein</fullName>
    </submittedName>
</protein>